<evidence type="ECO:0000256" key="2">
    <source>
        <dbReference type="ARBA" id="ARBA00022448"/>
    </source>
</evidence>
<feature type="transmembrane region" description="Helical" evidence="9">
    <location>
        <begin position="175"/>
        <end position="192"/>
    </location>
</feature>
<evidence type="ECO:0000313" key="10">
    <source>
        <dbReference type="EMBL" id="GAA4418655.1"/>
    </source>
</evidence>
<evidence type="ECO:0000256" key="3">
    <source>
        <dbReference type="ARBA" id="ARBA00022475"/>
    </source>
</evidence>
<keyword evidence="7 9" id="KW-0472">Membrane</keyword>
<evidence type="ECO:0000256" key="8">
    <source>
        <dbReference type="ARBA" id="ARBA00035655"/>
    </source>
</evidence>
<dbReference type="Proteomes" id="UP001501788">
    <property type="component" value="Unassembled WGS sequence"/>
</dbReference>
<name>A0ABP8KZ83_9BURK</name>
<evidence type="ECO:0000256" key="7">
    <source>
        <dbReference type="ARBA" id="ARBA00023136"/>
    </source>
</evidence>
<feature type="transmembrane region" description="Helical" evidence="9">
    <location>
        <begin position="12"/>
        <end position="31"/>
    </location>
</feature>
<feature type="transmembrane region" description="Helical" evidence="9">
    <location>
        <begin position="56"/>
        <end position="77"/>
    </location>
</feature>
<dbReference type="InterPro" id="IPR007272">
    <property type="entry name" value="Sulf_transp_TsuA/YedE"/>
</dbReference>
<feature type="transmembrane region" description="Helical" evidence="9">
    <location>
        <begin position="204"/>
        <end position="223"/>
    </location>
</feature>
<dbReference type="PANTHER" id="PTHR30574">
    <property type="entry name" value="INNER MEMBRANE PROTEIN YEDE"/>
    <property type="match status" value="1"/>
</dbReference>
<protein>
    <submittedName>
        <fullName evidence="10">YeeE/YedE family protein</fullName>
    </submittedName>
</protein>
<keyword evidence="3" id="KW-1003">Cell membrane</keyword>
<comment type="similarity">
    <text evidence="8">Belongs to the TsuA/YedE (TC 9.B.102) family.</text>
</comment>
<dbReference type="Pfam" id="PF04143">
    <property type="entry name" value="Sulf_transp"/>
    <property type="match status" value="1"/>
</dbReference>
<evidence type="ECO:0000313" key="11">
    <source>
        <dbReference type="Proteomes" id="UP001501788"/>
    </source>
</evidence>
<evidence type="ECO:0000256" key="5">
    <source>
        <dbReference type="ARBA" id="ARBA00022692"/>
    </source>
</evidence>
<keyword evidence="5 9" id="KW-0812">Transmembrane</keyword>
<comment type="caution">
    <text evidence="10">The sequence shown here is derived from an EMBL/GenBank/DDBJ whole genome shotgun (WGS) entry which is preliminary data.</text>
</comment>
<organism evidence="10 11">
    <name type="scientific">Acidovorax lacteus</name>
    <dbReference type="NCBI Taxonomy" id="1924988"/>
    <lineage>
        <taxon>Bacteria</taxon>
        <taxon>Pseudomonadati</taxon>
        <taxon>Pseudomonadota</taxon>
        <taxon>Betaproteobacteria</taxon>
        <taxon>Burkholderiales</taxon>
        <taxon>Comamonadaceae</taxon>
        <taxon>Acidovorax</taxon>
    </lineage>
</organism>
<evidence type="ECO:0000256" key="1">
    <source>
        <dbReference type="ARBA" id="ARBA00004429"/>
    </source>
</evidence>
<feature type="transmembrane region" description="Helical" evidence="9">
    <location>
        <begin position="297"/>
        <end position="319"/>
    </location>
</feature>
<feature type="transmembrane region" description="Helical" evidence="9">
    <location>
        <begin position="325"/>
        <end position="349"/>
    </location>
</feature>
<comment type="subcellular location">
    <subcellularLocation>
        <location evidence="1">Cell inner membrane</location>
        <topology evidence="1">Multi-pass membrane protein</topology>
    </subcellularLocation>
</comment>
<dbReference type="PANTHER" id="PTHR30574:SF1">
    <property type="entry name" value="SULPHUR TRANSPORT DOMAIN-CONTAINING PROTEIN"/>
    <property type="match status" value="1"/>
</dbReference>
<feature type="transmembrane region" description="Helical" evidence="9">
    <location>
        <begin position="266"/>
        <end position="285"/>
    </location>
</feature>
<evidence type="ECO:0000256" key="9">
    <source>
        <dbReference type="SAM" id="Phobius"/>
    </source>
</evidence>
<evidence type="ECO:0000256" key="4">
    <source>
        <dbReference type="ARBA" id="ARBA00022519"/>
    </source>
</evidence>
<keyword evidence="11" id="KW-1185">Reference proteome</keyword>
<accession>A0ABP8KZ83</accession>
<proteinExistence type="inferred from homology"/>
<sequence length="356" mass="36466">MDMGLWIDRFGTGSLLMAGAAFAGLLFGAAVQRSGLCTRAALLECWQREWGARTGVWLVALAVACLGVQALVAAGWLQPAQSRLVGAPASLSGVIVGGALFGMGMVFTRGCPARLLVLAGSGNLRALVSVLVFGVVVQATLTGALSAPRQWVADAWRIDPGPLRDLGRLTATGTGWGWALGLGLLVLAVWLLRREPARLQRGAVAAAALAGAMVAAGWGWTAWVASASFDPVAVQSLNYSAPAAEWLIRAQLQAEFHPPWGFDAGLLPATVLGALLAAVAARQWAWQGYGHEHRVGANLLGAVLMGFGAVLAGGCTVGHGLSGMALGATSSLIALLAMAAGVGVGRAVARARGWPL</sequence>
<keyword evidence="2" id="KW-0813">Transport</keyword>
<gene>
    <name evidence="10" type="ORF">GCM10023090_03870</name>
</gene>
<keyword evidence="4" id="KW-0997">Cell inner membrane</keyword>
<evidence type="ECO:0000256" key="6">
    <source>
        <dbReference type="ARBA" id="ARBA00022989"/>
    </source>
</evidence>
<keyword evidence="6 9" id="KW-1133">Transmembrane helix</keyword>
<dbReference type="EMBL" id="BAABEX010000003">
    <property type="protein sequence ID" value="GAA4418655.1"/>
    <property type="molecule type" value="Genomic_DNA"/>
</dbReference>
<feature type="transmembrane region" description="Helical" evidence="9">
    <location>
        <begin position="89"/>
        <end position="108"/>
    </location>
</feature>
<reference evidence="11" key="1">
    <citation type="journal article" date="2019" name="Int. J. Syst. Evol. Microbiol.">
        <title>The Global Catalogue of Microorganisms (GCM) 10K type strain sequencing project: providing services to taxonomists for standard genome sequencing and annotation.</title>
        <authorList>
            <consortium name="The Broad Institute Genomics Platform"/>
            <consortium name="The Broad Institute Genome Sequencing Center for Infectious Disease"/>
            <person name="Wu L."/>
            <person name="Ma J."/>
        </authorList>
    </citation>
    <scope>NUCLEOTIDE SEQUENCE [LARGE SCALE GENOMIC DNA]</scope>
    <source>
        <strain evidence="11">JCM 31890</strain>
    </source>
</reference>
<feature type="transmembrane region" description="Helical" evidence="9">
    <location>
        <begin position="115"/>
        <end position="141"/>
    </location>
</feature>